<dbReference type="SMART" id="SM00345">
    <property type="entry name" value="HTH_GNTR"/>
    <property type="match status" value="1"/>
</dbReference>
<dbReference type="PANTHER" id="PTHR43537">
    <property type="entry name" value="TRANSCRIPTIONAL REGULATOR, GNTR FAMILY"/>
    <property type="match status" value="1"/>
</dbReference>
<dbReference type="Proteomes" id="UP001499967">
    <property type="component" value="Unassembled WGS sequence"/>
</dbReference>
<dbReference type="Gene3D" id="1.10.10.10">
    <property type="entry name" value="Winged helix-like DNA-binding domain superfamily/Winged helix DNA-binding domain"/>
    <property type="match status" value="1"/>
</dbReference>
<evidence type="ECO:0000313" key="5">
    <source>
        <dbReference type="EMBL" id="GAA0946233.1"/>
    </source>
</evidence>
<evidence type="ECO:0000259" key="4">
    <source>
        <dbReference type="PROSITE" id="PS50949"/>
    </source>
</evidence>
<organism evidence="5 6">
    <name type="scientific">Pseudonocardia zijingensis</name>
    <dbReference type="NCBI Taxonomy" id="153376"/>
    <lineage>
        <taxon>Bacteria</taxon>
        <taxon>Bacillati</taxon>
        <taxon>Actinomycetota</taxon>
        <taxon>Actinomycetes</taxon>
        <taxon>Pseudonocardiales</taxon>
        <taxon>Pseudonocardiaceae</taxon>
        <taxon>Pseudonocardia</taxon>
    </lineage>
</organism>
<evidence type="ECO:0000256" key="2">
    <source>
        <dbReference type="ARBA" id="ARBA00023125"/>
    </source>
</evidence>
<evidence type="ECO:0000313" key="6">
    <source>
        <dbReference type="Proteomes" id="UP001499967"/>
    </source>
</evidence>
<sequence>MDVTDERAYRPGYQIAAERILAHIRSAGLNPGDRLPTEKQLAADLGVSHTVAREAVKLLCARGHLTVRKRAGIFVGQPEEQLPPEVWGSLLVENLEHVEMLFECRRTVEGQTAALAAQRATPLQVRALRELAERTLVAARDDDPAAFAEADEQFHQALAEAAHNMFLTSIVGTVTTLKRRVLTVGLGDEPGAGMRRGASEHQAVADAVADGDPGAAESAMRLHVDNALAGYRAEVQRNLFATTPAPPAAR</sequence>
<dbReference type="EMBL" id="BAAAHP010000127">
    <property type="protein sequence ID" value="GAA0946233.1"/>
    <property type="molecule type" value="Genomic_DNA"/>
</dbReference>
<reference evidence="6" key="1">
    <citation type="journal article" date="2019" name="Int. J. Syst. Evol. Microbiol.">
        <title>The Global Catalogue of Microorganisms (GCM) 10K type strain sequencing project: providing services to taxonomists for standard genome sequencing and annotation.</title>
        <authorList>
            <consortium name="The Broad Institute Genomics Platform"/>
            <consortium name="The Broad Institute Genome Sequencing Center for Infectious Disease"/>
            <person name="Wu L."/>
            <person name="Ma J."/>
        </authorList>
    </citation>
    <scope>NUCLEOTIDE SEQUENCE [LARGE SCALE GENOMIC DNA]</scope>
    <source>
        <strain evidence="6">JCM 11117</strain>
    </source>
</reference>
<gene>
    <name evidence="5" type="ORF">GCM10009559_44680</name>
</gene>
<dbReference type="InterPro" id="IPR000524">
    <property type="entry name" value="Tscrpt_reg_HTH_GntR"/>
</dbReference>
<dbReference type="SUPFAM" id="SSF48008">
    <property type="entry name" value="GntR ligand-binding domain-like"/>
    <property type="match status" value="1"/>
</dbReference>
<proteinExistence type="predicted"/>
<feature type="domain" description="HTH gntR-type" evidence="4">
    <location>
        <begin position="10"/>
        <end position="78"/>
    </location>
</feature>
<dbReference type="SMART" id="SM00895">
    <property type="entry name" value="FCD"/>
    <property type="match status" value="1"/>
</dbReference>
<dbReference type="InterPro" id="IPR011711">
    <property type="entry name" value="GntR_C"/>
</dbReference>
<dbReference type="Gene3D" id="1.20.120.530">
    <property type="entry name" value="GntR ligand-binding domain-like"/>
    <property type="match status" value="1"/>
</dbReference>
<evidence type="ECO:0000256" key="3">
    <source>
        <dbReference type="ARBA" id="ARBA00023163"/>
    </source>
</evidence>
<dbReference type="PROSITE" id="PS50949">
    <property type="entry name" value="HTH_GNTR"/>
    <property type="match status" value="1"/>
</dbReference>
<dbReference type="InterPro" id="IPR036388">
    <property type="entry name" value="WH-like_DNA-bd_sf"/>
</dbReference>
<dbReference type="SUPFAM" id="SSF46785">
    <property type="entry name" value="Winged helix' DNA-binding domain"/>
    <property type="match status" value="1"/>
</dbReference>
<dbReference type="InterPro" id="IPR008920">
    <property type="entry name" value="TF_FadR/GntR_C"/>
</dbReference>
<dbReference type="InterPro" id="IPR036390">
    <property type="entry name" value="WH_DNA-bd_sf"/>
</dbReference>
<dbReference type="Pfam" id="PF07729">
    <property type="entry name" value="FCD"/>
    <property type="match status" value="1"/>
</dbReference>
<keyword evidence="3" id="KW-0804">Transcription</keyword>
<name>A0ABP4BA97_9PSEU</name>
<keyword evidence="6" id="KW-1185">Reference proteome</keyword>
<protein>
    <submittedName>
        <fullName evidence="5">FCD domain-containing protein</fullName>
    </submittedName>
</protein>
<keyword evidence="1" id="KW-0805">Transcription regulation</keyword>
<evidence type="ECO:0000256" key="1">
    <source>
        <dbReference type="ARBA" id="ARBA00023015"/>
    </source>
</evidence>
<accession>A0ABP4BA97</accession>
<keyword evidence="2" id="KW-0238">DNA-binding</keyword>
<dbReference type="Pfam" id="PF00392">
    <property type="entry name" value="GntR"/>
    <property type="match status" value="1"/>
</dbReference>
<comment type="caution">
    <text evidence="5">The sequence shown here is derived from an EMBL/GenBank/DDBJ whole genome shotgun (WGS) entry which is preliminary data.</text>
</comment>
<dbReference type="PANTHER" id="PTHR43537:SF5">
    <property type="entry name" value="UXU OPERON TRANSCRIPTIONAL REGULATOR"/>
    <property type="match status" value="1"/>
</dbReference>
<dbReference type="CDD" id="cd07377">
    <property type="entry name" value="WHTH_GntR"/>
    <property type="match status" value="1"/>
</dbReference>